<evidence type="ECO:0000313" key="2">
    <source>
        <dbReference type="Proteomes" id="UP001732700"/>
    </source>
</evidence>
<organism evidence="1 2">
    <name type="scientific">Avena sativa</name>
    <name type="common">Oat</name>
    <dbReference type="NCBI Taxonomy" id="4498"/>
    <lineage>
        <taxon>Eukaryota</taxon>
        <taxon>Viridiplantae</taxon>
        <taxon>Streptophyta</taxon>
        <taxon>Embryophyta</taxon>
        <taxon>Tracheophyta</taxon>
        <taxon>Spermatophyta</taxon>
        <taxon>Magnoliopsida</taxon>
        <taxon>Liliopsida</taxon>
        <taxon>Poales</taxon>
        <taxon>Poaceae</taxon>
        <taxon>BOP clade</taxon>
        <taxon>Pooideae</taxon>
        <taxon>Poodae</taxon>
        <taxon>Poeae</taxon>
        <taxon>Poeae Chloroplast Group 1 (Aveneae type)</taxon>
        <taxon>Aveninae</taxon>
        <taxon>Avena</taxon>
    </lineage>
</organism>
<dbReference type="Proteomes" id="UP001732700">
    <property type="component" value="Chromosome 2A"/>
</dbReference>
<proteinExistence type="predicted"/>
<sequence length="225" mass="23662">MSPVLLLLLALALPLTPANAQPTPAPAPAPASPVNEDDVRCLRGVKQGLRDADARLSSWTFTNTTPGAICDFSGVSCWNPQESRVLALDLSGFGLQGVVPSPLRYCRSTTTLDLSNNSLSGPIPPALCDWLPFLVDLDLSGNRLSGPIPSELANCTFLNSLKLNGNFLSGQIPASLSRLVRLTSLDLSDNRLQGQIPPQLGAAFPEESFSGNPALCGPPLSTSCN</sequence>
<accession>A0ACD5UC06</accession>
<keyword evidence="2" id="KW-1185">Reference proteome</keyword>
<protein>
    <submittedName>
        <fullName evidence="1">Uncharacterized protein</fullName>
    </submittedName>
</protein>
<reference evidence="1" key="2">
    <citation type="submission" date="2025-09" db="UniProtKB">
        <authorList>
            <consortium name="EnsemblPlants"/>
        </authorList>
    </citation>
    <scope>IDENTIFICATION</scope>
</reference>
<evidence type="ECO:0000313" key="1">
    <source>
        <dbReference type="EnsemblPlants" id="AVESA.00010b.r2.2AG0227520.1.CDS.1"/>
    </source>
</evidence>
<name>A0ACD5UC06_AVESA</name>
<dbReference type="EnsemblPlants" id="AVESA.00010b.r2.2AG0227520.1">
    <property type="protein sequence ID" value="AVESA.00010b.r2.2AG0227520.1.CDS.1"/>
    <property type="gene ID" value="AVESA.00010b.r2.2AG0227520"/>
</dbReference>
<reference evidence="1" key="1">
    <citation type="submission" date="2021-05" db="EMBL/GenBank/DDBJ databases">
        <authorList>
            <person name="Scholz U."/>
            <person name="Mascher M."/>
            <person name="Fiebig A."/>
        </authorList>
    </citation>
    <scope>NUCLEOTIDE SEQUENCE [LARGE SCALE GENOMIC DNA]</scope>
</reference>